<keyword evidence="2" id="KW-1185">Reference proteome</keyword>
<reference evidence="1 2" key="1">
    <citation type="submission" date="2024-04" db="EMBL/GenBank/DDBJ databases">
        <title>Draft genome sequence of Sessilibacter corallicola NBRC 116591.</title>
        <authorList>
            <person name="Miyakawa T."/>
            <person name="Kusuya Y."/>
            <person name="Miura T."/>
        </authorList>
    </citation>
    <scope>NUCLEOTIDE SEQUENCE [LARGE SCALE GENOMIC DNA]</scope>
    <source>
        <strain evidence="1 2">KU-00831-HH</strain>
    </source>
</reference>
<accession>A0ABQ0AEB6</accession>
<name>A0ABQ0AEB6_9GAMM</name>
<dbReference type="Proteomes" id="UP001465153">
    <property type="component" value="Unassembled WGS sequence"/>
</dbReference>
<dbReference type="RefSeq" id="WP_353304352.1">
    <property type="nucleotide sequence ID" value="NZ_BAABWN010000017.1"/>
</dbReference>
<evidence type="ECO:0000313" key="2">
    <source>
        <dbReference type="Proteomes" id="UP001465153"/>
    </source>
</evidence>
<comment type="caution">
    <text evidence="1">The sequence shown here is derived from an EMBL/GenBank/DDBJ whole genome shotgun (WGS) entry which is preliminary data.</text>
</comment>
<protein>
    <submittedName>
        <fullName evidence="1">Uncharacterized protein</fullName>
    </submittedName>
</protein>
<dbReference type="EMBL" id="BAABWN010000017">
    <property type="protein sequence ID" value="GAA6169987.1"/>
    <property type="molecule type" value="Genomic_DNA"/>
</dbReference>
<proteinExistence type="predicted"/>
<evidence type="ECO:0000313" key="1">
    <source>
        <dbReference type="EMBL" id="GAA6169987.1"/>
    </source>
</evidence>
<sequence>MHQESFCLLKSEAYLFKKAGFIESKIRASGLNIVDQWSVKLSFLDTFAMYPGWVPRLTMSLRFSPLFKLDMFLLEGDDAIRRMYQLKHQIRQEIWGREFKKGGFLHAPDSVEEDREHKAILYRRKIYTDTIATKDV</sequence>
<organism evidence="1 2">
    <name type="scientific">Sessilibacter corallicola</name>
    <dbReference type="NCBI Taxonomy" id="2904075"/>
    <lineage>
        <taxon>Bacteria</taxon>
        <taxon>Pseudomonadati</taxon>
        <taxon>Pseudomonadota</taxon>
        <taxon>Gammaproteobacteria</taxon>
        <taxon>Cellvibrionales</taxon>
        <taxon>Cellvibrionaceae</taxon>
        <taxon>Sessilibacter</taxon>
    </lineage>
</organism>
<gene>
    <name evidence="1" type="ORF">NBRC116591_37990</name>
</gene>